<evidence type="ECO:0000256" key="6">
    <source>
        <dbReference type="ARBA" id="ARBA00023136"/>
    </source>
</evidence>
<evidence type="ECO:0000313" key="10">
    <source>
        <dbReference type="Proteomes" id="UP000515158"/>
    </source>
</evidence>
<keyword evidence="3 8" id="KW-0812">Transmembrane</keyword>
<dbReference type="InParanoid" id="A0A6P8ZRQ0"/>
<keyword evidence="5 8" id="KW-1133">Transmembrane helix</keyword>
<feature type="transmembrane region" description="Helical" evidence="8">
    <location>
        <begin position="600"/>
        <end position="618"/>
    </location>
</feature>
<feature type="transmembrane region" description="Helical" evidence="8">
    <location>
        <begin position="440"/>
        <end position="462"/>
    </location>
</feature>
<feature type="transmembrane region" description="Helical" evidence="8">
    <location>
        <begin position="496"/>
        <end position="514"/>
    </location>
</feature>
<feature type="transmembrane region" description="Helical" evidence="8">
    <location>
        <begin position="709"/>
        <end position="731"/>
    </location>
</feature>
<evidence type="ECO:0000256" key="5">
    <source>
        <dbReference type="ARBA" id="ARBA00022989"/>
    </source>
</evidence>
<organism evidence="11">
    <name type="scientific">Thrips palmi</name>
    <name type="common">Melon thrips</name>
    <dbReference type="NCBI Taxonomy" id="161013"/>
    <lineage>
        <taxon>Eukaryota</taxon>
        <taxon>Metazoa</taxon>
        <taxon>Ecdysozoa</taxon>
        <taxon>Arthropoda</taxon>
        <taxon>Hexapoda</taxon>
        <taxon>Insecta</taxon>
        <taxon>Pterygota</taxon>
        <taxon>Neoptera</taxon>
        <taxon>Paraneoptera</taxon>
        <taxon>Thysanoptera</taxon>
        <taxon>Terebrantia</taxon>
        <taxon>Thripoidea</taxon>
        <taxon>Thripidae</taxon>
        <taxon>Thrips</taxon>
    </lineage>
</organism>
<dbReference type="Pfam" id="PF13965">
    <property type="entry name" value="SID-1_RNA_chan"/>
    <property type="match status" value="1"/>
</dbReference>
<gene>
    <name evidence="11" type="primary">LOC117649324</name>
</gene>
<dbReference type="InterPro" id="IPR025958">
    <property type="entry name" value="SID1_TM_fam"/>
</dbReference>
<dbReference type="KEGG" id="tpal:117649324"/>
<feature type="transmembrane region" description="Helical" evidence="8">
    <location>
        <begin position="624"/>
        <end position="645"/>
    </location>
</feature>
<dbReference type="GeneID" id="117649324"/>
<keyword evidence="6 8" id="KW-0472">Membrane</keyword>
<keyword evidence="7" id="KW-0325">Glycoprotein</keyword>
<feature type="transmembrane region" description="Helical" evidence="8">
    <location>
        <begin position="793"/>
        <end position="812"/>
    </location>
</feature>
<name>A0A6P8ZRQ0_THRPL</name>
<comment type="subcellular location">
    <subcellularLocation>
        <location evidence="1">Membrane</location>
        <topology evidence="1">Multi-pass membrane protein</topology>
    </subcellularLocation>
</comment>
<comment type="similarity">
    <text evidence="2">Belongs to the SID1 family.</text>
</comment>
<accession>A0A6P8ZRQ0</accession>
<dbReference type="RefSeq" id="XP_034247853.1">
    <property type="nucleotide sequence ID" value="XM_034391962.1"/>
</dbReference>
<dbReference type="AlphaFoldDB" id="A0A6P8ZRQ0"/>
<dbReference type="GO" id="GO:0005764">
    <property type="term" value="C:lysosome"/>
    <property type="evidence" value="ECO:0007669"/>
    <property type="project" value="TreeGrafter"/>
</dbReference>
<keyword evidence="10" id="KW-1185">Reference proteome</keyword>
<feature type="transmembrane region" description="Helical" evidence="8">
    <location>
        <begin position="542"/>
        <end position="563"/>
    </location>
</feature>
<evidence type="ECO:0000256" key="1">
    <source>
        <dbReference type="ARBA" id="ARBA00004141"/>
    </source>
</evidence>
<feature type="transmembrane region" description="Helical" evidence="8">
    <location>
        <begin position="743"/>
        <end position="762"/>
    </location>
</feature>
<reference evidence="11" key="1">
    <citation type="submission" date="2025-08" db="UniProtKB">
        <authorList>
            <consortium name="RefSeq"/>
        </authorList>
    </citation>
    <scope>IDENTIFICATION</scope>
    <source>
        <tissue evidence="11">Total insect</tissue>
    </source>
</reference>
<proteinExistence type="inferred from homology"/>
<dbReference type="PANTHER" id="PTHR12185">
    <property type="entry name" value="SID1 TRANSMEMBRANE FAMILY MEMEBER"/>
    <property type="match status" value="1"/>
</dbReference>
<evidence type="ECO:0000256" key="9">
    <source>
        <dbReference type="SAM" id="SignalP"/>
    </source>
</evidence>
<dbReference type="OrthoDB" id="416618at2759"/>
<feature type="transmembrane region" description="Helical" evidence="8">
    <location>
        <begin position="315"/>
        <end position="334"/>
    </location>
</feature>
<sequence>MSKWGICLISLFTLQCCVVRCQSSDNGGIKTQVISNAEVGKIYSDFSVNSTIEYLFQFRSLQFKTQGLNNKSRPARVTVECLDATRALPVLVVLRQAKGVLSWQLPLIVPTKHDKVEYHRTSRTLCPNSNYQRAALYNGGPFNSFSSEIGEEVDIIISSSSSQNLTFMLKLELENDFVVSGVNDGRNLTVSPSEPTFYEFNWAPQSLDTVILRVDSDDNVCMVVSIQNISCPVFDLERTVQFEGYRQTVTSRGGITLTRSLFPLGFYIVFVVKGDDYDCTGVSSQEPTQRSKRVAFSLHPSIGYEEYVTATVSALSIYLAIYVIALLVSVAYFFKKQNNPDFFNFINDTTSSQAGPPDLDASTSGGNIQPYCRRCHRGLDTTSDTTIAPDCVSMDSSLDETDIDTLDDANYDKDVIRSKKILYVCDLARKNPKILRKKSLMYFWNLLTVATFYALPVVQLVLSSQMVLQQTGNQDLCYYNFLCSYPLGFLSDFNHVFSNIGYFLLGLLFVILVYRRDIMHCKAAAEIRDLDRSFGIPQHYGLLYAMGAALMMEGILSGCYHVCPNHSNFQFDTSFMYVISLLCMLKIYHTRHPDINASAYATFGVLALVILVGVAGILSGTTYFWAAFTVLHVLTCMWLSGKIYYMGRLRFGFSMFRRAYNLCIQEIIPNPCAFFKPRYPSRLVLLILGNMANWGLAALVWIYHLDSSFGSYLLAIFMANLMLYTIFYIVMKFLCGEKLLLQPAAYLILATLGWGSSLYFFFHKSISWAVTPAQSRSFNQPCQVMNFYDKHDIWHFLSAFSMFFSFMTLLTLDDDLVHVSRSKIPVF</sequence>
<dbReference type="GO" id="GO:0051033">
    <property type="term" value="F:RNA transmembrane transporter activity"/>
    <property type="evidence" value="ECO:0007669"/>
    <property type="project" value="TreeGrafter"/>
</dbReference>
<evidence type="ECO:0000313" key="11">
    <source>
        <dbReference type="RefSeq" id="XP_034247853.1"/>
    </source>
</evidence>
<evidence type="ECO:0000256" key="2">
    <source>
        <dbReference type="ARBA" id="ARBA00006618"/>
    </source>
</evidence>
<protein>
    <submittedName>
        <fullName evidence="11">SID1 transmembrane family member 1-like</fullName>
    </submittedName>
</protein>
<dbReference type="Proteomes" id="UP000515158">
    <property type="component" value="Unplaced"/>
</dbReference>
<dbReference type="GO" id="GO:0003725">
    <property type="term" value="F:double-stranded RNA binding"/>
    <property type="evidence" value="ECO:0007669"/>
    <property type="project" value="TreeGrafter"/>
</dbReference>
<keyword evidence="4 9" id="KW-0732">Signal</keyword>
<evidence type="ECO:0000256" key="4">
    <source>
        <dbReference type="ARBA" id="ARBA00022729"/>
    </source>
</evidence>
<feature type="transmembrane region" description="Helical" evidence="8">
    <location>
        <begin position="569"/>
        <end position="588"/>
    </location>
</feature>
<evidence type="ECO:0000256" key="7">
    <source>
        <dbReference type="ARBA" id="ARBA00023180"/>
    </source>
</evidence>
<feature type="transmembrane region" description="Helical" evidence="8">
    <location>
        <begin position="683"/>
        <end position="703"/>
    </location>
</feature>
<evidence type="ECO:0000256" key="8">
    <source>
        <dbReference type="SAM" id="Phobius"/>
    </source>
</evidence>
<evidence type="ECO:0000256" key="3">
    <source>
        <dbReference type="ARBA" id="ARBA00022692"/>
    </source>
</evidence>
<feature type="signal peptide" evidence="9">
    <location>
        <begin position="1"/>
        <end position="21"/>
    </location>
</feature>
<dbReference type="GO" id="GO:0005886">
    <property type="term" value="C:plasma membrane"/>
    <property type="evidence" value="ECO:0007669"/>
    <property type="project" value="TreeGrafter"/>
</dbReference>
<feature type="chain" id="PRO_5027626160" evidence="9">
    <location>
        <begin position="22"/>
        <end position="827"/>
    </location>
</feature>
<dbReference type="PANTHER" id="PTHR12185:SF14">
    <property type="entry name" value="CHOLESTEROL UPTAKE PROTEIN 1"/>
    <property type="match status" value="1"/>
</dbReference>